<feature type="region of interest" description="Disordered" evidence="1">
    <location>
        <begin position="1"/>
        <end position="27"/>
    </location>
</feature>
<gene>
    <name evidence="2" type="ORF">OLEA9_A087891</name>
</gene>
<dbReference type="Proteomes" id="UP000594638">
    <property type="component" value="Unassembled WGS sequence"/>
</dbReference>
<dbReference type="Gramene" id="OE9A087891T1">
    <property type="protein sequence ID" value="OE9A087891C1"/>
    <property type="gene ID" value="OE9A087891"/>
</dbReference>
<organism evidence="2 3">
    <name type="scientific">Olea europaea subsp. europaea</name>
    <dbReference type="NCBI Taxonomy" id="158383"/>
    <lineage>
        <taxon>Eukaryota</taxon>
        <taxon>Viridiplantae</taxon>
        <taxon>Streptophyta</taxon>
        <taxon>Embryophyta</taxon>
        <taxon>Tracheophyta</taxon>
        <taxon>Spermatophyta</taxon>
        <taxon>Magnoliopsida</taxon>
        <taxon>eudicotyledons</taxon>
        <taxon>Gunneridae</taxon>
        <taxon>Pentapetalae</taxon>
        <taxon>asterids</taxon>
        <taxon>lamiids</taxon>
        <taxon>Lamiales</taxon>
        <taxon>Oleaceae</taxon>
        <taxon>Oleeae</taxon>
        <taxon>Olea</taxon>
    </lineage>
</organism>
<feature type="non-terminal residue" evidence="2">
    <location>
        <position position="65"/>
    </location>
</feature>
<evidence type="ECO:0000313" key="2">
    <source>
        <dbReference type="EMBL" id="CAA2953331.1"/>
    </source>
</evidence>
<feature type="compositionally biased region" description="Basic residues" evidence="1">
    <location>
        <begin position="1"/>
        <end position="13"/>
    </location>
</feature>
<accession>A0A8S0PPP5</accession>
<proteinExistence type="predicted"/>
<comment type="caution">
    <text evidence="2">The sequence shown here is derived from an EMBL/GenBank/DDBJ whole genome shotgun (WGS) entry which is preliminary data.</text>
</comment>
<dbReference type="AlphaFoldDB" id="A0A8S0PPP5"/>
<keyword evidence="3" id="KW-1185">Reference proteome</keyword>
<evidence type="ECO:0000256" key="1">
    <source>
        <dbReference type="SAM" id="MobiDB-lite"/>
    </source>
</evidence>
<evidence type="ECO:0000313" key="3">
    <source>
        <dbReference type="Proteomes" id="UP000594638"/>
    </source>
</evidence>
<dbReference type="EMBL" id="CACTIH010000087">
    <property type="protein sequence ID" value="CAA2953331.1"/>
    <property type="molecule type" value="Genomic_DNA"/>
</dbReference>
<feature type="non-terminal residue" evidence="2">
    <location>
        <position position="1"/>
    </location>
</feature>
<reference evidence="2 3" key="1">
    <citation type="submission" date="2019-12" db="EMBL/GenBank/DDBJ databases">
        <authorList>
            <person name="Alioto T."/>
            <person name="Alioto T."/>
            <person name="Gomez Garrido J."/>
        </authorList>
    </citation>
    <scope>NUCLEOTIDE SEQUENCE [LARGE SCALE GENOMIC DNA]</scope>
</reference>
<sequence>RRHHRAPTHRIQHRHPENRGGTHSNGRITTALTFASPREGGDRTGEEALLAAVAIDDEWRSEAME</sequence>
<protein>
    <submittedName>
        <fullName evidence="2">Uncharacterized protein</fullName>
    </submittedName>
</protein>
<name>A0A8S0PPP5_OLEEU</name>